<feature type="region of interest" description="Disordered" evidence="2">
    <location>
        <begin position="86"/>
        <end position="134"/>
    </location>
</feature>
<feature type="region of interest" description="Disordered" evidence="2">
    <location>
        <begin position="907"/>
        <end position="940"/>
    </location>
</feature>
<accession>A0ABM3VFJ3</accession>
<protein>
    <submittedName>
        <fullName evidence="4">Myosin-1-like</fullName>
    </submittedName>
</protein>
<feature type="coiled-coil region" evidence="1">
    <location>
        <begin position="366"/>
        <end position="400"/>
    </location>
</feature>
<feature type="coiled-coil region" evidence="1">
    <location>
        <begin position="556"/>
        <end position="601"/>
    </location>
</feature>
<proteinExistence type="predicted"/>
<dbReference type="GeneID" id="131805432"/>
<feature type="coiled-coil region" evidence="1">
    <location>
        <begin position="426"/>
        <end position="460"/>
    </location>
</feature>
<gene>
    <name evidence="4" type="primary">LOC131805432</name>
</gene>
<feature type="compositionally biased region" description="Basic and acidic residues" evidence="2">
    <location>
        <begin position="87"/>
        <end position="96"/>
    </location>
</feature>
<evidence type="ECO:0000313" key="3">
    <source>
        <dbReference type="Proteomes" id="UP001652621"/>
    </source>
</evidence>
<dbReference type="Proteomes" id="UP001652621">
    <property type="component" value="Unplaced"/>
</dbReference>
<evidence type="ECO:0000256" key="2">
    <source>
        <dbReference type="SAM" id="MobiDB-lite"/>
    </source>
</evidence>
<keyword evidence="1" id="KW-0175">Coiled coil</keyword>
<keyword evidence="3" id="KW-1185">Reference proteome</keyword>
<feature type="compositionally biased region" description="Polar residues" evidence="2">
    <location>
        <begin position="115"/>
        <end position="126"/>
    </location>
</feature>
<sequence>MAFSTQKDFFPVSFMNEMPENECKKACVKLKTYESSLDYRSWARDQTKQSKYLEDLVACKLPVKEHTENERQQSIIEKVTAKSILSRNKEEEEASKSKSLAVKAKNIVDKPGSGVKSSQSNATSQSHIKKPEISNTHEVLSAHTTDHSLKSKLSKNDNASGIRVEMPQQQQQLPNLSAGDSLLQCANIHLADYQRLVNAKESLEKQLHISNERLKTSNIENSKIKEVLNSKVDSNAAKDFFNKIQQLTANGKLNKNEENEMLQIHQKMENLHKAHEIIRAENNYLRRLIEKLSLRATLQEISVDNETSDDIKYLHKEINALRKECKLLRGIEDDYLRNKMEKQKPSTISDEDAKNIKIIIEERNALRNKCKALQGLERTVAELQNRTKEKEKTNNALHTNLEAQGSYIREMEGEMEKWHTYYKNELHQIGLREQCLKEQLKDLQNELIFCKCQLQKAEVQQMEIDCLHKELAKRNMALHDYDCQYKQLMGVIQELQTLKLQGLQDNQTQTCQNLIDDLAFFTHATLEEITKELKRRGCSKEEYENAIQTLGRGGGDAANNEELLRLQNELDQIKAQRDGMCSEALKRLQELEAENAMLKSDNCQLRESTKDADEKLSKMLTRVEHLDGELNENKDELRRSAHELSEARKLVEDISNIHLQNQQLVNAMGAINSRDDEKIIDDLRRQLEDELAKLKQCQMENQKLINQVKERDNEVKALKELNNKLQQETEGGGVFKKGLCFEMERKKIMEECKQELEFCCSRFINTKSKFSAICYKMLHSGIKTLDFCELAYVHKKILTYGEQKWPGRLLDMILRDRREEILDILNISLPHPCGGDFGGNLCEDPLLKKCCSCKLQLCCNKSEEMLEEKVWKLEEEIKTVGKYLNNLKTISLPKNSARELLETRNSNEATYRAKSPIQRTSSQQLKKLRTKYSKHADKHR</sequence>
<evidence type="ECO:0000313" key="4">
    <source>
        <dbReference type="RefSeq" id="XP_058984562.1"/>
    </source>
</evidence>
<name>A0ABM3VFJ3_MUSDO</name>
<feature type="compositionally biased region" description="Basic residues" evidence="2">
    <location>
        <begin position="926"/>
        <end position="940"/>
    </location>
</feature>
<feature type="coiled-coil region" evidence="1">
    <location>
        <begin position="193"/>
        <end position="220"/>
    </location>
</feature>
<evidence type="ECO:0000256" key="1">
    <source>
        <dbReference type="SAM" id="Coils"/>
    </source>
</evidence>
<feature type="coiled-coil region" evidence="1">
    <location>
        <begin position="680"/>
        <end position="731"/>
    </location>
</feature>
<reference evidence="4" key="1">
    <citation type="submission" date="2025-08" db="UniProtKB">
        <authorList>
            <consortium name="RefSeq"/>
        </authorList>
    </citation>
    <scope>IDENTIFICATION</scope>
    <source>
        <strain evidence="4">Aabys</strain>
        <tissue evidence="4">Whole body</tissue>
    </source>
</reference>
<organism evidence="3 4">
    <name type="scientific">Musca domestica</name>
    <name type="common">House fly</name>
    <dbReference type="NCBI Taxonomy" id="7370"/>
    <lineage>
        <taxon>Eukaryota</taxon>
        <taxon>Metazoa</taxon>
        <taxon>Ecdysozoa</taxon>
        <taxon>Arthropoda</taxon>
        <taxon>Hexapoda</taxon>
        <taxon>Insecta</taxon>
        <taxon>Pterygota</taxon>
        <taxon>Neoptera</taxon>
        <taxon>Endopterygota</taxon>
        <taxon>Diptera</taxon>
        <taxon>Brachycera</taxon>
        <taxon>Muscomorpha</taxon>
        <taxon>Muscoidea</taxon>
        <taxon>Muscidae</taxon>
        <taxon>Musca</taxon>
    </lineage>
</organism>
<dbReference type="RefSeq" id="XP_058984562.1">
    <property type="nucleotide sequence ID" value="XM_059128579.1"/>
</dbReference>